<comment type="caution">
    <text evidence="11">The sequence shown here is derived from an EMBL/GenBank/DDBJ whole genome shotgun (WGS) entry which is preliminary data.</text>
</comment>
<evidence type="ECO:0000256" key="3">
    <source>
        <dbReference type="ARBA" id="ARBA00022692"/>
    </source>
</evidence>
<proteinExistence type="inferred from homology"/>
<dbReference type="Pfam" id="PF01103">
    <property type="entry name" value="Omp85"/>
    <property type="match status" value="1"/>
</dbReference>
<dbReference type="PROSITE" id="PS51779">
    <property type="entry name" value="POTRA"/>
    <property type="match status" value="3"/>
</dbReference>
<accession>A0ABX2IR56</accession>
<dbReference type="HAMAP" id="MF_01430">
    <property type="entry name" value="OM_assembly_BamA"/>
    <property type="match status" value="1"/>
</dbReference>
<keyword evidence="3 8" id="KW-0812">Transmembrane</keyword>
<evidence type="ECO:0000313" key="11">
    <source>
        <dbReference type="EMBL" id="NSX55377.1"/>
    </source>
</evidence>
<comment type="function">
    <text evidence="8">Part of the outer membrane protein assembly complex, which is involved in assembly and insertion of beta-barrel proteins into the outer membrane.</text>
</comment>
<evidence type="ECO:0000256" key="4">
    <source>
        <dbReference type="ARBA" id="ARBA00022729"/>
    </source>
</evidence>
<dbReference type="Proteomes" id="UP000777935">
    <property type="component" value="Unassembled WGS sequence"/>
</dbReference>
<dbReference type="InterPro" id="IPR000184">
    <property type="entry name" value="Bac_surfAg_D15"/>
</dbReference>
<evidence type="ECO:0000259" key="10">
    <source>
        <dbReference type="PROSITE" id="PS51779"/>
    </source>
</evidence>
<dbReference type="RefSeq" id="WP_174138353.1">
    <property type="nucleotide sequence ID" value="NZ_JABUFE010000006.1"/>
</dbReference>
<comment type="subunit">
    <text evidence="8">Part of the Bam complex.</text>
</comment>
<feature type="domain" description="POTRA" evidence="10">
    <location>
        <begin position="108"/>
        <end position="185"/>
    </location>
</feature>
<evidence type="ECO:0000256" key="7">
    <source>
        <dbReference type="ARBA" id="ARBA00023237"/>
    </source>
</evidence>
<evidence type="ECO:0000313" key="12">
    <source>
        <dbReference type="Proteomes" id="UP000777935"/>
    </source>
</evidence>
<dbReference type="InterPro" id="IPR034746">
    <property type="entry name" value="POTRA"/>
</dbReference>
<dbReference type="Gene3D" id="3.10.20.310">
    <property type="entry name" value="membrane protein fhac"/>
    <property type="match status" value="5"/>
</dbReference>
<dbReference type="Gene3D" id="2.40.160.50">
    <property type="entry name" value="membrane protein fhac: a member of the omp85/tpsb transporter family"/>
    <property type="match status" value="1"/>
</dbReference>
<dbReference type="EMBL" id="JABUFE010000006">
    <property type="protein sequence ID" value="NSX55377.1"/>
    <property type="molecule type" value="Genomic_DNA"/>
</dbReference>
<keyword evidence="2 8" id="KW-1134">Transmembrane beta strand</keyword>
<dbReference type="Pfam" id="PF07244">
    <property type="entry name" value="POTRA"/>
    <property type="match status" value="4"/>
</dbReference>
<dbReference type="NCBIfam" id="TIGR03303">
    <property type="entry name" value="OM_YaeT"/>
    <property type="match status" value="1"/>
</dbReference>
<keyword evidence="12" id="KW-1185">Reference proteome</keyword>
<keyword evidence="6 8" id="KW-0472">Membrane</keyword>
<comment type="subcellular location">
    <subcellularLocation>
        <location evidence="8">Cell outer membrane</location>
    </subcellularLocation>
    <subcellularLocation>
        <location evidence="1">Membrane</location>
    </subcellularLocation>
</comment>
<dbReference type="PANTHER" id="PTHR12815:SF23">
    <property type="entry name" value="OUTER MEMBRANE PROTEIN ASSEMBLY FACTOR BAMA"/>
    <property type="match status" value="1"/>
</dbReference>
<feature type="domain" description="POTRA" evidence="10">
    <location>
        <begin position="40"/>
        <end position="107"/>
    </location>
</feature>
<protein>
    <recommendedName>
        <fullName evidence="8 9">Outer membrane protein assembly factor BamA</fullName>
    </recommendedName>
</protein>
<dbReference type="PIRSF" id="PIRSF006076">
    <property type="entry name" value="OM_assembly_OMP85"/>
    <property type="match status" value="1"/>
</dbReference>
<organism evidence="11 12">
    <name type="scientific">Parasulfitobacter algicola</name>
    <dbReference type="NCBI Taxonomy" id="2614809"/>
    <lineage>
        <taxon>Bacteria</taxon>
        <taxon>Pseudomonadati</taxon>
        <taxon>Pseudomonadota</taxon>
        <taxon>Alphaproteobacteria</taxon>
        <taxon>Rhodobacterales</taxon>
        <taxon>Roseobacteraceae</taxon>
        <taxon>Parasulfitobacter</taxon>
    </lineage>
</organism>
<name>A0ABX2IR56_9RHOB</name>
<evidence type="ECO:0000256" key="2">
    <source>
        <dbReference type="ARBA" id="ARBA00022452"/>
    </source>
</evidence>
<keyword evidence="7 8" id="KW-0998">Cell outer membrane</keyword>
<keyword evidence="5 8" id="KW-0677">Repeat</keyword>
<feature type="domain" description="POTRA" evidence="10">
    <location>
        <begin position="361"/>
        <end position="434"/>
    </location>
</feature>
<dbReference type="InterPro" id="IPR023707">
    <property type="entry name" value="OM_assembly_BamA"/>
</dbReference>
<dbReference type="PANTHER" id="PTHR12815">
    <property type="entry name" value="SORTING AND ASSEMBLY MACHINERY SAMM50 PROTEIN FAMILY MEMBER"/>
    <property type="match status" value="1"/>
</dbReference>
<evidence type="ECO:0000256" key="1">
    <source>
        <dbReference type="ARBA" id="ARBA00004370"/>
    </source>
</evidence>
<evidence type="ECO:0000256" key="8">
    <source>
        <dbReference type="HAMAP-Rule" id="MF_01430"/>
    </source>
</evidence>
<gene>
    <name evidence="8 11" type="primary">bamA</name>
    <name evidence="11" type="ORF">HRQ87_11240</name>
</gene>
<dbReference type="InterPro" id="IPR010827">
    <property type="entry name" value="BamA/TamA_POTRA"/>
</dbReference>
<sequence length="772" mass="86176">MAACWGAFTQSVSLFKKLRFTGLALLAFLVTTLVVNAQSYTFNTVQIEGNQRVEQGTILTYAGIARGERVSAGRLNDAYQNILESGLFESVELEPRGSTLIIRVREFPTINRISIEGNRRIKDEAILGLLQSRPRRVYSPTVAERDAALITQAYAQAGRFAATVTPSIIRRSDNRVDLVFDISESGVIEIERISFTGNRDYSDRRLRRVLETKQAGIFRQLIGRDTFVEDRIEFDKQVLRDFYLSRGYVDFQTLNVSSELTRERDAFLITFNVREGQQFKFGQVRAVSLIDNVDEEDFQDVINIRPGVTYSPTAIETVITRMERLALQKGLNFVRVQPNVSRNDRQQTLDINFEITRGPRVFVERIDIEGNTTTLDRVIRRQFRIVEGDPFNPREIRQSAERIRALGLFANAEANVREGSSPDTVIIDVDVEEQNTGSLNFGANFNANDGIGLAVGFRERNFLGRGQSLSFGFNTSADNASYNFGFAEPAFLGRDLRFGIDLRYATTDGRFSDYATTLARFSPSLSFPVSENGRLSVRYALQQDEISDVEDDSSQLVIQDGDAGALITSSVGYSYTFDNRVTGLNPNAGILLRFSQDIAGLGGDREYLRTVAFLGAQTAVLNEEVTLRAIFEGGAINTFDGNSRITDRFSGNGKIRGFEPNGYGPRDLNAENEDAVYGNIFAAARFEADFPLPLPEEYGISGGAFFDIGSVWDLDDDLGGTIDDDLILRSSVGLSFLWTTPLGPLRFNFAQPLSIEDYDNPQYFDLSISTSF</sequence>
<evidence type="ECO:0000256" key="6">
    <source>
        <dbReference type="ARBA" id="ARBA00023136"/>
    </source>
</evidence>
<keyword evidence="4 8" id="KW-0732">Signal</keyword>
<evidence type="ECO:0000256" key="9">
    <source>
        <dbReference type="NCBIfam" id="TIGR03303"/>
    </source>
</evidence>
<reference evidence="11 12" key="1">
    <citation type="submission" date="2020-06" db="EMBL/GenBank/DDBJ databases">
        <title>Sulfitobacter algicola sp. nov., isolated from green algae.</title>
        <authorList>
            <person name="Wang C."/>
        </authorList>
    </citation>
    <scope>NUCLEOTIDE SEQUENCE [LARGE SCALE GENOMIC DNA]</scope>
    <source>
        <strain evidence="11 12">1151</strain>
    </source>
</reference>
<evidence type="ECO:0000256" key="5">
    <source>
        <dbReference type="ARBA" id="ARBA00022737"/>
    </source>
</evidence>
<dbReference type="InterPro" id="IPR039910">
    <property type="entry name" value="D15-like"/>
</dbReference>
<comment type="similarity">
    <text evidence="8">Belongs to the BamA family.</text>
</comment>